<dbReference type="InterPro" id="IPR021109">
    <property type="entry name" value="Peptidase_aspartic_dom_sf"/>
</dbReference>
<dbReference type="SMART" id="SM00443">
    <property type="entry name" value="G_patch"/>
    <property type="match status" value="1"/>
</dbReference>
<keyword evidence="4" id="KW-0064">Aspartyl protease</keyword>
<comment type="similarity">
    <text evidence="7">Belongs to the peptidase A2 family. HERV class-II K(HML-2) subfamily.</text>
</comment>
<dbReference type="InterPro" id="IPR034170">
    <property type="entry name" value="Retropepsin-like_cat_dom"/>
</dbReference>
<dbReference type="GO" id="GO:0004190">
    <property type="term" value="F:aspartic-type endopeptidase activity"/>
    <property type="evidence" value="ECO:0007669"/>
    <property type="project" value="UniProtKB-KW"/>
</dbReference>
<proteinExistence type="inferred from homology"/>
<dbReference type="PROSITE" id="PS50175">
    <property type="entry name" value="ASP_PROT_RETROV"/>
    <property type="match status" value="1"/>
</dbReference>
<dbReference type="GO" id="GO:0003676">
    <property type="term" value="F:nucleic acid binding"/>
    <property type="evidence" value="ECO:0007669"/>
    <property type="project" value="InterPro"/>
</dbReference>
<evidence type="ECO:0000256" key="5">
    <source>
        <dbReference type="ARBA" id="ARBA00022758"/>
    </source>
</evidence>
<evidence type="ECO:0000256" key="7">
    <source>
        <dbReference type="ARBA" id="ARBA00038141"/>
    </source>
</evidence>
<dbReference type="SUPFAM" id="SSF50630">
    <property type="entry name" value="Acid proteases"/>
    <property type="match status" value="1"/>
</dbReference>
<dbReference type="EMBL" id="OL519619">
    <property type="protein sequence ID" value="UGO47156.1"/>
    <property type="molecule type" value="Genomic_RNA"/>
</dbReference>
<evidence type="ECO:0000256" key="4">
    <source>
        <dbReference type="ARBA" id="ARBA00022750"/>
    </source>
</evidence>
<organism evidence="13">
    <name type="scientific">Retroviridae sp</name>
    <dbReference type="NCBI Taxonomy" id="2681591"/>
    <lineage>
        <taxon>Viruses</taxon>
        <taxon>Riboviria</taxon>
        <taxon>Pararnavirae</taxon>
        <taxon>Artverviricota</taxon>
        <taxon>Revtraviricetes</taxon>
        <taxon>Ortervirales</taxon>
        <taxon>Retroviridae</taxon>
    </lineage>
</organism>
<comment type="function">
    <text evidence="1">Nucleocapsid protein p14: Nucleocapsid protein.</text>
</comment>
<dbReference type="PANTHER" id="PTHR19422">
    <property type="entry name" value="GAG RETROVIRAL POLYPROTEIN"/>
    <property type="match status" value="1"/>
</dbReference>
<dbReference type="Pfam" id="PF01585">
    <property type="entry name" value="G-patch"/>
    <property type="match status" value="1"/>
</dbReference>
<evidence type="ECO:0000256" key="3">
    <source>
        <dbReference type="ARBA" id="ARBA00022670"/>
    </source>
</evidence>
<dbReference type="PANTHER" id="PTHR19422:SF123">
    <property type="entry name" value="RT1 CLASS I, LOCUS CE15"/>
    <property type="match status" value="1"/>
</dbReference>
<evidence type="ECO:0000259" key="12">
    <source>
        <dbReference type="PROSITE" id="PS50175"/>
    </source>
</evidence>
<dbReference type="Gene3D" id="2.40.70.10">
    <property type="entry name" value="Acid Proteases"/>
    <property type="match status" value="1"/>
</dbReference>
<keyword evidence="3 13" id="KW-0645">Protease</keyword>
<dbReference type="InterPro" id="IPR001969">
    <property type="entry name" value="Aspartic_peptidase_AS"/>
</dbReference>
<dbReference type="GO" id="GO:0075523">
    <property type="term" value="P:viral translational frameshifting"/>
    <property type="evidence" value="ECO:0007669"/>
    <property type="project" value="UniProtKB-KW"/>
</dbReference>
<dbReference type="PROSITE" id="PS00141">
    <property type="entry name" value="ASP_PROTEASE"/>
    <property type="match status" value="1"/>
</dbReference>
<protein>
    <recommendedName>
        <fullName evidence="10">Protease</fullName>
    </recommendedName>
    <alternativeName>
        <fullName evidence="9">Proteinase</fullName>
    </alternativeName>
</protein>
<feature type="domain" description="Peptidase A2" evidence="12">
    <location>
        <begin position="57"/>
        <end position="133"/>
    </location>
</feature>
<evidence type="ECO:0000313" key="13">
    <source>
        <dbReference type="EMBL" id="UGO47156.1"/>
    </source>
</evidence>
<evidence type="ECO:0000256" key="2">
    <source>
        <dbReference type="ARBA" id="ARBA00004001"/>
    </source>
</evidence>
<evidence type="ECO:0000256" key="9">
    <source>
        <dbReference type="ARBA" id="ARBA00042135"/>
    </source>
</evidence>
<keyword evidence="5" id="KW-0688">Ribosomal frameshifting</keyword>
<dbReference type="InterPro" id="IPR018061">
    <property type="entry name" value="Retropepsins"/>
</dbReference>
<dbReference type="Pfam" id="PF00077">
    <property type="entry name" value="RVP"/>
    <property type="match status" value="1"/>
</dbReference>
<feature type="domain" description="G-patch" evidence="11">
    <location>
        <begin position="144"/>
        <end position="190"/>
    </location>
</feature>
<evidence type="ECO:0000256" key="8">
    <source>
        <dbReference type="ARBA" id="ARBA00038675"/>
    </source>
</evidence>
<evidence type="ECO:0000256" key="1">
    <source>
        <dbReference type="ARBA" id="ARBA00003295"/>
    </source>
</evidence>
<evidence type="ECO:0000259" key="11">
    <source>
        <dbReference type="PROSITE" id="PS50174"/>
    </source>
</evidence>
<sequence length="192" mass="20947">MKGQRLAQALPLPLSTSHPAIHKQRGSSTPGSSDLYWIQAITKERPTLKLKIQGKVFEGILDSGADSTVISQASWPSSWPLHASLTHLQGIGQSRNTLQSSQLLNWEDEEGNTGFIQPFVVPGLPVNLWGRDILSQMKVIMCSPNEVVTQQMLSQGYLPGQGLGKLKQGDPNPILATPKIDRSGLGFEKHFS</sequence>
<dbReference type="InterPro" id="IPR001995">
    <property type="entry name" value="Peptidase_A2_cat"/>
</dbReference>
<dbReference type="InterPro" id="IPR000467">
    <property type="entry name" value="G_patch_dom"/>
</dbReference>
<comment type="function">
    <text evidence="2">Enhances the activity of the reverse transcriptase. May be part of the mature RT.</text>
</comment>
<evidence type="ECO:0000256" key="6">
    <source>
        <dbReference type="ARBA" id="ARBA00022801"/>
    </source>
</evidence>
<dbReference type="GO" id="GO:0006508">
    <property type="term" value="P:proteolysis"/>
    <property type="evidence" value="ECO:0007669"/>
    <property type="project" value="UniProtKB-KW"/>
</dbReference>
<accession>A0A8K1WLB0</accession>
<keyword evidence="6" id="KW-0378">Hydrolase</keyword>
<dbReference type="CDD" id="cd05482">
    <property type="entry name" value="HIV_retropepsin_like"/>
    <property type="match status" value="1"/>
</dbReference>
<dbReference type="InterPro" id="IPR051592">
    <property type="entry name" value="HERV-K_Pro_peptidase_A2"/>
</dbReference>
<reference evidence="13" key="1">
    <citation type="submission" date="2021-11" db="EMBL/GenBank/DDBJ databases">
        <authorList>
            <person name="Dai Z."/>
            <person name="Zhang W."/>
        </authorList>
    </citation>
    <scope>NUCLEOTIDE SEQUENCE</scope>
    <source>
        <strain evidence="13">MPERV</strain>
    </source>
</reference>
<evidence type="ECO:0000256" key="10">
    <source>
        <dbReference type="ARBA" id="ARBA00043244"/>
    </source>
</evidence>
<name>A0A8K1WLB0_9RETR</name>
<dbReference type="PROSITE" id="PS50174">
    <property type="entry name" value="G_PATCH"/>
    <property type="match status" value="1"/>
</dbReference>
<comment type="subunit">
    <text evidence="8">Active as a homodimer.</text>
</comment>